<gene>
    <name evidence="1" type="ORF">CUESP1_2525</name>
</gene>
<organism evidence="1 2">
    <name type="scientific">[Clostridium] ultunense Esp</name>
    <dbReference type="NCBI Taxonomy" id="1288971"/>
    <lineage>
        <taxon>Bacteria</taxon>
        <taxon>Bacillati</taxon>
        <taxon>Bacillota</taxon>
        <taxon>Tissierellia</taxon>
        <taxon>Tissierellales</taxon>
        <taxon>Tepidimicrobiaceae</taxon>
        <taxon>Schnuerera</taxon>
    </lineage>
</organism>
<dbReference type="InterPro" id="IPR024209">
    <property type="entry name" value="CDIF630_02480-like"/>
</dbReference>
<dbReference type="HOGENOM" id="CLU_2768685_0_0_9"/>
<sequence>MTHKNRKPNEKSTIKSNIGYQMYKEPRNLNTTTDAFYNVERRKDSTNVAIPTLDAVIEAKEWVDNVNKK</sequence>
<dbReference type="EMBL" id="LT669839">
    <property type="protein sequence ID" value="SHD77871.1"/>
    <property type="molecule type" value="Genomic_DNA"/>
</dbReference>
<dbReference type="RefSeq" id="WP_005585017.1">
    <property type="nucleotide sequence ID" value="NZ_LT669839.1"/>
</dbReference>
<accession>M1ZA34</accession>
<evidence type="ECO:0008006" key="3">
    <source>
        <dbReference type="Google" id="ProtNLM"/>
    </source>
</evidence>
<proteinExistence type="predicted"/>
<dbReference type="AlphaFoldDB" id="M1ZA34"/>
<name>M1ZA34_9FIRM</name>
<evidence type="ECO:0000313" key="2">
    <source>
        <dbReference type="Proteomes" id="UP000245423"/>
    </source>
</evidence>
<keyword evidence="2" id="KW-1185">Reference proteome</keyword>
<dbReference type="Proteomes" id="UP000245423">
    <property type="component" value="Chromosome 1"/>
</dbReference>
<evidence type="ECO:0000313" key="1">
    <source>
        <dbReference type="EMBL" id="SHD77871.1"/>
    </source>
</evidence>
<protein>
    <recommendedName>
        <fullName evidence="3">DUF3787 domain-containing protein</fullName>
    </recommendedName>
</protein>
<dbReference type="OrthoDB" id="1707997at2"/>
<dbReference type="Pfam" id="PF12655">
    <property type="entry name" value="CDIF630_02480-like"/>
    <property type="match status" value="1"/>
</dbReference>
<reference evidence="1 2" key="1">
    <citation type="submission" date="2016-11" db="EMBL/GenBank/DDBJ databases">
        <authorList>
            <person name="Manzoor S."/>
        </authorList>
    </citation>
    <scope>NUCLEOTIDE SEQUENCE [LARGE SCALE GENOMIC DNA]</scope>
    <source>
        <strain evidence="1">Clostridium ultunense strain Esp</strain>
    </source>
</reference>